<gene>
    <name evidence="11" type="ORF">TCIL3000_11_5690</name>
</gene>
<feature type="domain" description="Malic enzyme N-terminal" evidence="10">
    <location>
        <begin position="80"/>
        <end position="260"/>
    </location>
</feature>
<dbReference type="PANTHER" id="PTHR23406:SF32">
    <property type="entry name" value="NADP-DEPENDENT MALIC ENZYME"/>
    <property type="match status" value="1"/>
</dbReference>
<dbReference type="Pfam" id="PF00390">
    <property type="entry name" value="malic"/>
    <property type="match status" value="1"/>
</dbReference>
<dbReference type="InterPro" id="IPR012302">
    <property type="entry name" value="Malic_NAD-bd"/>
</dbReference>
<feature type="active site" description="Proton donor" evidence="5">
    <location>
        <position position="103"/>
    </location>
</feature>
<dbReference type="Gene3D" id="3.40.50.10380">
    <property type="entry name" value="Malic enzyme, N-terminal domain"/>
    <property type="match status" value="1"/>
</dbReference>
<evidence type="ECO:0000256" key="5">
    <source>
        <dbReference type="PIRSR" id="PIRSR000106-1"/>
    </source>
</evidence>
<dbReference type="PRINTS" id="PR00072">
    <property type="entry name" value="MALOXRDTASE"/>
</dbReference>
<dbReference type="InterPro" id="IPR001891">
    <property type="entry name" value="Malic_OxRdtase"/>
</dbReference>
<dbReference type="NCBIfam" id="NF010052">
    <property type="entry name" value="PRK13529.1"/>
    <property type="match status" value="1"/>
</dbReference>
<evidence type="ECO:0000256" key="2">
    <source>
        <dbReference type="ARBA" id="ARBA00008785"/>
    </source>
</evidence>
<evidence type="ECO:0000256" key="1">
    <source>
        <dbReference type="ARBA" id="ARBA00001936"/>
    </source>
</evidence>
<evidence type="ECO:0000259" key="9">
    <source>
        <dbReference type="SMART" id="SM00919"/>
    </source>
</evidence>
<dbReference type="SMART" id="SM00919">
    <property type="entry name" value="Malic_M"/>
    <property type="match status" value="1"/>
</dbReference>
<evidence type="ECO:0000313" key="11">
    <source>
        <dbReference type="EMBL" id="CCC95155.1"/>
    </source>
</evidence>
<feature type="active site" description="Proton acceptor" evidence="5">
    <location>
        <position position="174"/>
    </location>
</feature>
<dbReference type="InterPro" id="IPR036291">
    <property type="entry name" value="NAD(P)-bd_dom_sf"/>
</dbReference>
<dbReference type="VEuPathDB" id="TriTrypDB:TcIL3000.11.5690"/>
<dbReference type="FunFam" id="3.40.50.720:FF:000182">
    <property type="entry name" value="NAD-dependent malic enzyme"/>
    <property type="match status" value="1"/>
</dbReference>
<organism evidence="11">
    <name type="scientific">Trypanosoma congolense (strain IL3000)</name>
    <dbReference type="NCBI Taxonomy" id="1068625"/>
    <lineage>
        <taxon>Eukaryota</taxon>
        <taxon>Discoba</taxon>
        <taxon>Euglenozoa</taxon>
        <taxon>Kinetoplastea</taxon>
        <taxon>Metakinetoplastina</taxon>
        <taxon>Trypanosomatida</taxon>
        <taxon>Trypanosomatidae</taxon>
        <taxon>Trypanosoma</taxon>
        <taxon>Nannomonas</taxon>
    </lineage>
</organism>
<keyword evidence="3 7" id="KW-0479">Metal-binding</keyword>
<dbReference type="GO" id="GO:0004471">
    <property type="term" value="F:malate dehydrogenase (decarboxylating) (NAD+) activity"/>
    <property type="evidence" value="ECO:0007669"/>
    <property type="project" value="TreeGrafter"/>
</dbReference>
<name>G0V0I4_TRYCI</name>
<evidence type="ECO:0000256" key="3">
    <source>
        <dbReference type="ARBA" id="ARBA00022723"/>
    </source>
</evidence>
<feature type="binding site" evidence="7">
    <location>
        <position position="246"/>
    </location>
    <ligand>
        <name>a divalent metal cation</name>
        <dbReference type="ChEBI" id="CHEBI:60240"/>
    </ligand>
</feature>
<sequence length="570" mass="63296">MLNRLVKPVASRNARGIDFLRNRFTNKSTAFTQQEREHLGVVGLLPPAVETLDDQVKRCWAQLTLLEHPINKYQLLQGILSNNAVLYYKIVETHMKETLPIIYTPTVGEACQRYGAMFQRDHGLYLSMRELGKVQQTLKNLRKPEVDVVVITDGSRILGLGDLGANGMGISIGKCSLYVAAGGVKPSRILPVMMDVGTDNESLRSDPLYLGLREKRAPDDQFYALLDEFMESVREVWPKAVVQFEDFSNNHCFDMLDRYQKKYRCFNDDIQGTGAVIAAGFLNAIEASGIPYDEQRIVFFGAGSAAAGVANCIVDLVAMKYNRTPEEVRKSVYLLDTKGVITTTRGDKLAPHKVPWARSDISAEQSKSLLTLADAVEFVKPTALIGLGAQGGVFTESIVKKMTTYCKRPVIFPLSNPSSKAEILPQDAFRWTNGKAIVASGSPFPPTTLEGKVYSASQGNNLYIFPGVGLGCAIAQPSYIPDEALQTAAVTLSKMVDRNAVREGILYPLIDNVREVSKEVACAVIEKLQEMKLAKEGLPDTKEGRLRYVEKEMWVPKYHNPEYYLSQKFD</sequence>
<dbReference type="SUPFAM" id="SSF51735">
    <property type="entry name" value="NAD(P)-binding Rossmann-fold domains"/>
    <property type="match status" value="1"/>
</dbReference>
<dbReference type="InterPro" id="IPR012301">
    <property type="entry name" value="Malic_N_dom"/>
</dbReference>
<dbReference type="GO" id="GO:0005739">
    <property type="term" value="C:mitochondrion"/>
    <property type="evidence" value="ECO:0007669"/>
    <property type="project" value="TreeGrafter"/>
</dbReference>
<dbReference type="FunFam" id="3.40.50.10380:FF:000013">
    <property type="entry name" value="Malic enzyme, putative"/>
    <property type="match status" value="1"/>
</dbReference>
<dbReference type="EMBL" id="HE575324">
    <property type="protein sequence ID" value="CCC95155.1"/>
    <property type="molecule type" value="Genomic_DNA"/>
</dbReference>
<dbReference type="PIRSF" id="PIRSF000106">
    <property type="entry name" value="ME"/>
    <property type="match status" value="1"/>
</dbReference>
<dbReference type="Gene3D" id="3.40.50.720">
    <property type="entry name" value="NAD(P)-binding Rossmann-like Domain"/>
    <property type="match status" value="1"/>
</dbReference>
<feature type="domain" description="Malic enzyme NAD-binding" evidence="9">
    <location>
        <begin position="270"/>
        <end position="529"/>
    </location>
</feature>
<dbReference type="SMART" id="SM01274">
    <property type="entry name" value="malic"/>
    <property type="match status" value="1"/>
</dbReference>
<feature type="binding site" evidence="7">
    <location>
        <position position="245"/>
    </location>
    <ligand>
        <name>a divalent metal cation</name>
        <dbReference type="ChEBI" id="CHEBI:60240"/>
    </ligand>
</feature>
<comment type="cofactor">
    <cofactor evidence="7">
        <name>Mg(2+)</name>
        <dbReference type="ChEBI" id="CHEBI:18420"/>
    </cofactor>
    <cofactor evidence="7">
        <name>Mn(2+)</name>
        <dbReference type="ChEBI" id="CHEBI:29035"/>
    </cofactor>
    <text evidence="7">Divalent metal cations. Prefers magnesium or manganese.</text>
</comment>
<evidence type="ECO:0000259" key="10">
    <source>
        <dbReference type="SMART" id="SM01274"/>
    </source>
</evidence>
<dbReference type="GO" id="GO:0006108">
    <property type="term" value="P:malate metabolic process"/>
    <property type="evidence" value="ECO:0007669"/>
    <property type="project" value="TreeGrafter"/>
</dbReference>
<dbReference type="InterPro" id="IPR037062">
    <property type="entry name" value="Malic_N_dom_sf"/>
</dbReference>
<evidence type="ECO:0000256" key="8">
    <source>
        <dbReference type="RuleBase" id="RU003426"/>
    </source>
</evidence>
<feature type="binding site" evidence="6">
    <location>
        <position position="460"/>
    </location>
    <ligand>
        <name>(S)-malate</name>
        <dbReference type="ChEBI" id="CHEBI:15589"/>
    </ligand>
</feature>
<reference evidence="11" key="1">
    <citation type="journal article" date="2012" name="Proc. Natl. Acad. Sci. U.S.A.">
        <title>Antigenic diversity is generated by distinct evolutionary mechanisms in African trypanosome species.</title>
        <authorList>
            <person name="Jackson A.P."/>
            <person name="Berry A."/>
            <person name="Aslett M."/>
            <person name="Allison H.C."/>
            <person name="Burton P."/>
            <person name="Vavrova-Anderson J."/>
            <person name="Brown R."/>
            <person name="Browne H."/>
            <person name="Corton N."/>
            <person name="Hauser H."/>
            <person name="Gamble J."/>
            <person name="Gilderthorp R."/>
            <person name="Marcello L."/>
            <person name="McQuillan J."/>
            <person name="Otto T.D."/>
            <person name="Quail M.A."/>
            <person name="Sanders M.J."/>
            <person name="van Tonder A."/>
            <person name="Ginger M.L."/>
            <person name="Field M.C."/>
            <person name="Barry J.D."/>
            <person name="Hertz-Fowler C."/>
            <person name="Berriman M."/>
        </authorList>
    </citation>
    <scope>NUCLEOTIDE SEQUENCE</scope>
    <source>
        <strain evidence="11">IL3000</strain>
    </source>
</reference>
<dbReference type="AlphaFoldDB" id="G0V0I4"/>
<protein>
    <recommendedName>
        <fullName evidence="8">Malic enzyme</fullName>
    </recommendedName>
</protein>
<dbReference type="InterPro" id="IPR015884">
    <property type="entry name" value="Malic_enzyme_CS"/>
</dbReference>
<evidence type="ECO:0000256" key="4">
    <source>
        <dbReference type="ARBA" id="ARBA00023002"/>
    </source>
</evidence>
<dbReference type="PANTHER" id="PTHR23406">
    <property type="entry name" value="MALIC ENZYME-RELATED"/>
    <property type="match status" value="1"/>
</dbReference>
<dbReference type="GO" id="GO:0051287">
    <property type="term" value="F:NAD binding"/>
    <property type="evidence" value="ECO:0007669"/>
    <property type="project" value="InterPro"/>
</dbReference>
<dbReference type="PROSITE" id="PS00331">
    <property type="entry name" value="MALIC_ENZYMES"/>
    <property type="match status" value="1"/>
</dbReference>
<comment type="similarity">
    <text evidence="2 8">Belongs to the malic enzymes family.</text>
</comment>
<dbReference type="GO" id="GO:0046872">
    <property type="term" value="F:metal ion binding"/>
    <property type="evidence" value="ECO:0007669"/>
    <property type="project" value="UniProtKB-KW"/>
</dbReference>
<accession>G0V0I4</accession>
<evidence type="ECO:0000256" key="7">
    <source>
        <dbReference type="PIRSR" id="PIRSR000106-3"/>
    </source>
</evidence>
<dbReference type="Pfam" id="PF03949">
    <property type="entry name" value="Malic_M"/>
    <property type="match status" value="1"/>
</dbReference>
<evidence type="ECO:0000256" key="6">
    <source>
        <dbReference type="PIRSR" id="PIRSR000106-2"/>
    </source>
</evidence>
<comment type="cofactor">
    <cofactor evidence="1">
        <name>Mn(2+)</name>
        <dbReference type="ChEBI" id="CHEBI:29035"/>
    </cofactor>
</comment>
<dbReference type="InterPro" id="IPR046346">
    <property type="entry name" value="Aminoacid_DH-like_N_sf"/>
</dbReference>
<feature type="binding site" evidence="7">
    <location>
        <position position="269"/>
    </location>
    <ligand>
        <name>a divalent metal cation</name>
        <dbReference type="ChEBI" id="CHEBI:60240"/>
    </ligand>
</feature>
<feature type="binding site" evidence="6">
    <location>
        <position position="156"/>
    </location>
    <ligand>
        <name>(S)-malate</name>
        <dbReference type="ChEBI" id="CHEBI:15589"/>
    </ligand>
</feature>
<dbReference type="SUPFAM" id="SSF53223">
    <property type="entry name" value="Aminoacid dehydrogenase-like, N-terminal domain"/>
    <property type="match status" value="1"/>
</dbReference>
<keyword evidence="4 8" id="KW-0560">Oxidoreductase</keyword>
<proteinExistence type="inferred from homology"/>
<feature type="binding site" evidence="6">
    <location>
        <position position="416"/>
    </location>
    <ligand>
        <name>(S)-malate</name>
        <dbReference type="ChEBI" id="CHEBI:15589"/>
    </ligand>
</feature>